<keyword evidence="2 5" id="KW-0812">Transmembrane</keyword>
<dbReference type="InterPro" id="IPR039175">
    <property type="entry name" value="TIM22"/>
</dbReference>
<evidence type="ECO:0000256" key="1">
    <source>
        <dbReference type="ARBA" id="ARBA00004141"/>
    </source>
</evidence>
<evidence type="ECO:0000256" key="3">
    <source>
        <dbReference type="ARBA" id="ARBA00022989"/>
    </source>
</evidence>
<dbReference type="PANTHER" id="PTHR14110:SF5">
    <property type="entry name" value="OUTER ENVELOPE PORE PROTEIN 16-4, CHLOROPLASTIC"/>
    <property type="match status" value="1"/>
</dbReference>
<comment type="caution">
    <text evidence="6">The sequence shown here is derived from an EMBL/GenBank/DDBJ whole genome shotgun (WGS) entry which is preliminary data.</text>
</comment>
<feature type="transmembrane region" description="Helical" evidence="5">
    <location>
        <begin position="93"/>
        <end position="111"/>
    </location>
</feature>
<dbReference type="PANTHER" id="PTHR14110">
    <property type="entry name" value="MITOCHONDRIAL IMPORT INNER MEMBRANE TRANSLOCASE SUBUNIT TIM22"/>
    <property type="match status" value="1"/>
</dbReference>
<dbReference type="EMBL" id="JAAARO010000018">
    <property type="protein sequence ID" value="KAF5731441.1"/>
    <property type="molecule type" value="Genomic_DNA"/>
</dbReference>
<dbReference type="GO" id="GO:0045039">
    <property type="term" value="P:protein insertion into mitochondrial inner membrane"/>
    <property type="evidence" value="ECO:0007669"/>
    <property type="project" value="InterPro"/>
</dbReference>
<evidence type="ECO:0000256" key="2">
    <source>
        <dbReference type="ARBA" id="ARBA00022692"/>
    </source>
</evidence>
<dbReference type="Proteomes" id="UP000593562">
    <property type="component" value="Unassembled WGS sequence"/>
</dbReference>
<evidence type="ECO:0000256" key="5">
    <source>
        <dbReference type="SAM" id="Phobius"/>
    </source>
</evidence>
<comment type="subcellular location">
    <subcellularLocation>
        <location evidence="1">Membrane</location>
        <topology evidence="1">Multi-pass membrane protein</topology>
    </subcellularLocation>
</comment>
<keyword evidence="3 5" id="KW-1133">Transmembrane helix</keyword>
<dbReference type="GO" id="GO:0042721">
    <property type="term" value="C:TIM22 mitochondrial import inner membrane insertion complex"/>
    <property type="evidence" value="ECO:0007669"/>
    <property type="project" value="InterPro"/>
</dbReference>
<keyword evidence="4 5" id="KW-0472">Membrane</keyword>
<dbReference type="Pfam" id="PF02466">
    <property type="entry name" value="Tim17"/>
    <property type="match status" value="1"/>
</dbReference>
<protein>
    <submittedName>
        <fullName evidence="6">Outer envelope pore protein 16-4 chloroplastic-like isoform X1</fullName>
    </submittedName>
</protein>
<accession>A0A7J7CB89</accession>
<dbReference type="AlphaFoldDB" id="A0A7J7CB89"/>
<proteinExistence type="predicted"/>
<dbReference type="GO" id="GO:0030943">
    <property type="term" value="F:mitochondrion targeting sequence binding"/>
    <property type="evidence" value="ECO:0007669"/>
    <property type="project" value="TreeGrafter"/>
</dbReference>
<name>A0A7J7CB89_TRIWF</name>
<evidence type="ECO:0000256" key="4">
    <source>
        <dbReference type="ARBA" id="ARBA00023136"/>
    </source>
</evidence>
<dbReference type="FunCoup" id="A0A7J7CB89">
    <property type="interactions" value="190"/>
</dbReference>
<keyword evidence="7" id="KW-1185">Reference proteome</keyword>
<sequence length="137" mass="14514">MGDGRWEMGEDLSDVTPCTSLAVDSVIRLGTAGALWGVCRAPYEARKRDLTGIARASYVGKSIGKYGFQCGLIAGILNTTQCGLKRYRRKNDWVNAMIAGAVAGAAVAAGSRSRTKMIEMAGLVSAFSVAAHYFKSS</sequence>
<organism evidence="6 7">
    <name type="scientific">Tripterygium wilfordii</name>
    <name type="common">Thunder God vine</name>
    <dbReference type="NCBI Taxonomy" id="458696"/>
    <lineage>
        <taxon>Eukaryota</taxon>
        <taxon>Viridiplantae</taxon>
        <taxon>Streptophyta</taxon>
        <taxon>Embryophyta</taxon>
        <taxon>Tracheophyta</taxon>
        <taxon>Spermatophyta</taxon>
        <taxon>Magnoliopsida</taxon>
        <taxon>eudicotyledons</taxon>
        <taxon>Gunneridae</taxon>
        <taxon>Pentapetalae</taxon>
        <taxon>rosids</taxon>
        <taxon>fabids</taxon>
        <taxon>Celastrales</taxon>
        <taxon>Celastraceae</taxon>
        <taxon>Tripterygium</taxon>
    </lineage>
</organism>
<gene>
    <name evidence="6" type="ORF">HS088_TW18G00118</name>
</gene>
<dbReference type="GO" id="GO:0008320">
    <property type="term" value="F:protein transmembrane transporter activity"/>
    <property type="evidence" value="ECO:0007669"/>
    <property type="project" value="TreeGrafter"/>
</dbReference>
<reference evidence="6 7" key="1">
    <citation type="journal article" date="2020" name="Nat. Commun.">
        <title>Genome of Tripterygium wilfordii and identification of cytochrome P450 involved in triptolide biosynthesis.</title>
        <authorList>
            <person name="Tu L."/>
            <person name="Su P."/>
            <person name="Zhang Z."/>
            <person name="Gao L."/>
            <person name="Wang J."/>
            <person name="Hu T."/>
            <person name="Zhou J."/>
            <person name="Zhang Y."/>
            <person name="Zhao Y."/>
            <person name="Liu Y."/>
            <person name="Song Y."/>
            <person name="Tong Y."/>
            <person name="Lu Y."/>
            <person name="Yang J."/>
            <person name="Xu C."/>
            <person name="Jia M."/>
            <person name="Peters R.J."/>
            <person name="Huang L."/>
            <person name="Gao W."/>
        </authorList>
    </citation>
    <scope>NUCLEOTIDE SEQUENCE [LARGE SCALE GENOMIC DNA]</scope>
    <source>
        <strain evidence="7">cv. XIE 37</strain>
        <tissue evidence="6">Leaf</tissue>
    </source>
</reference>
<evidence type="ECO:0000313" key="7">
    <source>
        <dbReference type="Proteomes" id="UP000593562"/>
    </source>
</evidence>
<dbReference type="InParanoid" id="A0A7J7CB89"/>
<evidence type="ECO:0000313" key="6">
    <source>
        <dbReference type="EMBL" id="KAF5731441.1"/>
    </source>
</evidence>